<evidence type="ECO:0000256" key="4">
    <source>
        <dbReference type="ARBA" id="ARBA00023136"/>
    </source>
</evidence>
<comment type="subcellular location">
    <subcellularLocation>
        <location evidence="1">Membrane</location>
        <topology evidence="1">Multi-pass membrane protein</topology>
    </subcellularLocation>
</comment>
<dbReference type="KEGG" id="apln:108743710"/>
<evidence type="ECO:0000259" key="6">
    <source>
        <dbReference type="PROSITE" id="PS50850"/>
    </source>
</evidence>
<dbReference type="PANTHER" id="PTHR11662">
    <property type="entry name" value="SOLUTE CARRIER FAMILY 17"/>
    <property type="match status" value="1"/>
</dbReference>
<keyword evidence="2 5" id="KW-0812">Transmembrane</keyword>
<feature type="transmembrane region" description="Helical" evidence="5">
    <location>
        <begin position="36"/>
        <end position="56"/>
    </location>
</feature>
<dbReference type="Proteomes" id="UP000192223">
    <property type="component" value="Unplaced"/>
</dbReference>
<feature type="non-terminal residue" evidence="8">
    <location>
        <position position="1"/>
    </location>
</feature>
<dbReference type="Pfam" id="PF07690">
    <property type="entry name" value="MFS_1"/>
    <property type="match status" value="1"/>
</dbReference>
<feature type="domain" description="Major facilitator superfamily (MFS) profile" evidence="6">
    <location>
        <begin position="1"/>
        <end position="227"/>
    </location>
</feature>
<gene>
    <name evidence="8" type="primary">LOC108743710</name>
</gene>
<evidence type="ECO:0000256" key="3">
    <source>
        <dbReference type="ARBA" id="ARBA00022989"/>
    </source>
</evidence>
<protein>
    <submittedName>
        <fullName evidence="8">Sialin-like</fullName>
    </submittedName>
</protein>
<dbReference type="RefSeq" id="XP_018334799.1">
    <property type="nucleotide sequence ID" value="XM_018479297.1"/>
</dbReference>
<dbReference type="GO" id="GO:0006820">
    <property type="term" value="P:monoatomic anion transport"/>
    <property type="evidence" value="ECO:0007669"/>
    <property type="project" value="TreeGrafter"/>
</dbReference>
<reference evidence="8" key="1">
    <citation type="submission" date="2025-08" db="UniProtKB">
        <authorList>
            <consortium name="RefSeq"/>
        </authorList>
    </citation>
    <scope>IDENTIFICATION</scope>
    <source>
        <tissue evidence="8">Entire body</tissue>
    </source>
</reference>
<dbReference type="PANTHER" id="PTHR11662:SF280">
    <property type="entry name" value="FI21844P1-RELATED"/>
    <property type="match status" value="1"/>
</dbReference>
<keyword evidence="7" id="KW-1185">Reference proteome</keyword>
<feature type="transmembrane region" description="Helical" evidence="5">
    <location>
        <begin position="12"/>
        <end position="29"/>
    </location>
</feature>
<dbReference type="OrthoDB" id="2985014at2759"/>
<keyword evidence="3 5" id="KW-1133">Transmembrane helix</keyword>
<keyword evidence="4 5" id="KW-0472">Membrane</keyword>
<evidence type="ECO:0000256" key="2">
    <source>
        <dbReference type="ARBA" id="ARBA00022692"/>
    </source>
</evidence>
<dbReference type="AlphaFoldDB" id="A0A1W4XFL9"/>
<sequence>VYNWANQNEILSAFFWVYFIPQIAAGQAAQRFGAKWILVVAMLLTSMASLLIPPLAAFGSWTVMLCRGIQGFSQGWLFPSSSYLVGKWAPASEFSTIIGLVATGSQVGIAASMGVTGLMSASTYGWPLAFYTSGCLGLLWVAVYIILGSNSPHEHKGITPAEECYIRSTHGNEDVDKPRSTPWKHMVLSLPVWAILVSNICSDWALYTCLTEVPTYMNYVFGFNIHD</sequence>
<accession>A0A1W4XFL9</accession>
<dbReference type="SUPFAM" id="SSF103473">
    <property type="entry name" value="MFS general substrate transporter"/>
    <property type="match status" value="1"/>
</dbReference>
<dbReference type="InterPro" id="IPR011701">
    <property type="entry name" value="MFS"/>
</dbReference>
<dbReference type="PROSITE" id="PS50850">
    <property type="entry name" value="MFS"/>
    <property type="match status" value="1"/>
</dbReference>
<organism evidence="7 8">
    <name type="scientific">Agrilus planipennis</name>
    <name type="common">Emerald ash borer</name>
    <name type="synonym">Agrilus marcopoli</name>
    <dbReference type="NCBI Taxonomy" id="224129"/>
    <lineage>
        <taxon>Eukaryota</taxon>
        <taxon>Metazoa</taxon>
        <taxon>Ecdysozoa</taxon>
        <taxon>Arthropoda</taxon>
        <taxon>Hexapoda</taxon>
        <taxon>Insecta</taxon>
        <taxon>Pterygota</taxon>
        <taxon>Neoptera</taxon>
        <taxon>Endopterygota</taxon>
        <taxon>Coleoptera</taxon>
        <taxon>Polyphaga</taxon>
        <taxon>Elateriformia</taxon>
        <taxon>Buprestoidea</taxon>
        <taxon>Buprestidae</taxon>
        <taxon>Agrilinae</taxon>
        <taxon>Agrilus</taxon>
    </lineage>
</organism>
<dbReference type="InterPro" id="IPR050382">
    <property type="entry name" value="MFS_Na/Anion_cotransporter"/>
</dbReference>
<feature type="transmembrane region" description="Helical" evidence="5">
    <location>
        <begin position="128"/>
        <end position="147"/>
    </location>
</feature>
<evidence type="ECO:0000313" key="8">
    <source>
        <dbReference type="RefSeq" id="XP_018334799.1"/>
    </source>
</evidence>
<dbReference type="InterPro" id="IPR036259">
    <property type="entry name" value="MFS_trans_sf"/>
</dbReference>
<evidence type="ECO:0000313" key="7">
    <source>
        <dbReference type="Proteomes" id="UP000192223"/>
    </source>
</evidence>
<evidence type="ECO:0000256" key="5">
    <source>
        <dbReference type="SAM" id="Phobius"/>
    </source>
</evidence>
<dbReference type="Gene3D" id="1.20.1250.20">
    <property type="entry name" value="MFS general substrate transporter like domains"/>
    <property type="match status" value="1"/>
</dbReference>
<evidence type="ECO:0000256" key="1">
    <source>
        <dbReference type="ARBA" id="ARBA00004141"/>
    </source>
</evidence>
<dbReference type="InParanoid" id="A0A1W4XFL9"/>
<dbReference type="GeneID" id="108743710"/>
<feature type="transmembrane region" description="Helical" evidence="5">
    <location>
        <begin position="187"/>
        <end position="207"/>
    </location>
</feature>
<name>A0A1W4XFL9_AGRPL</name>
<dbReference type="InterPro" id="IPR020846">
    <property type="entry name" value="MFS_dom"/>
</dbReference>
<dbReference type="GO" id="GO:0022857">
    <property type="term" value="F:transmembrane transporter activity"/>
    <property type="evidence" value="ECO:0007669"/>
    <property type="project" value="InterPro"/>
</dbReference>
<dbReference type="STRING" id="224129.A0A1W4XFL9"/>
<dbReference type="GO" id="GO:0016020">
    <property type="term" value="C:membrane"/>
    <property type="evidence" value="ECO:0007669"/>
    <property type="project" value="UniProtKB-SubCell"/>
</dbReference>
<proteinExistence type="predicted"/>
<feature type="non-terminal residue" evidence="8">
    <location>
        <position position="227"/>
    </location>
</feature>